<evidence type="ECO:0000259" key="1">
    <source>
        <dbReference type="Pfam" id="PF08241"/>
    </source>
</evidence>
<gene>
    <name evidence="2" type="ORF">MSHOH_2194</name>
</gene>
<dbReference type="PATRIC" id="fig|1434110.4.peg.2795"/>
<organism evidence="2 3">
    <name type="scientific">Methanosarcina horonobensis HB-1 = JCM 15518</name>
    <dbReference type="NCBI Taxonomy" id="1434110"/>
    <lineage>
        <taxon>Archaea</taxon>
        <taxon>Methanobacteriati</taxon>
        <taxon>Methanobacteriota</taxon>
        <taxon>Stenosarchaea group</taxon>
        <taxon>Methanomicrobia</taxon>
        <taxon>Methanosarcinales</taxon>
        <taxon>Methanosarcinaceae</taxon>
        <taxon>Methanosarcina</taxon>
    </lineage>
</organism>
<evidence type="ECO:0000313" key="3">
    <source>
        <dbReference type="Proteomes" id="UP000033101"/>
    </source>
</evidence>
<evidence type="ECO:0000313" key="2">
    <source>
        <dbReference type="EMBL" id="AKB78677.1"/>
    </source>
</evidence>
<dbReference type="KEGG" id="mhor:MSHOH_2194"/>
<sequence length="220" mass="25231">MKTFFMLKCTLLTMKSDVIEVHDRSADIYDDMSILVENHGHEVLFGLAFEHLSTGDSVLDIGIGTGLSSYLFHKAGLKVYGVDGSETMLDICRKKEFAVELKLCDLTAERWPYEDGKFENVIACGIFHFFEKLDLFLKETNRVLKKDGTFSFTVMVSEDDISYYTDTGSGLSIYYHSDFQINELLNKYGFSMLKHINFFIYKAPDKKEKLMFKGHLAKKV</sequence>
<keyword evidence="3" id="KW-1185">Reference proteome</keyword>
<dbReference type="GO" id="GO:0008757">
    <property type="term" value="F:S-adenosylmethionine-dependent methyltransferase activity"/>
    <property type="evidence" value="ECO:0007669"/>
    <property type="project" value="InterPro"/>
</dbReference>
<dbReference type="STRING" id="1434110.MSHOH_2194"/>
<dbReference type="EMBL" id="CP009516">
    <property type="protein sequence ID" value="AKB78677.1"/>
    <property type="molecule type" value="Genomic_DNA"/>
</dbReference>
<proteinExistence type="predicted"/>
<accession>A0A0E3SER7</accession>
<dbReference type="Pfam" id="PF08241">
    <property type="entry name" value="Methyltransf_11"/>
    <property type="match status" value="1"/>
</dbReference>
<dbReference type="InterPro" id="IPR050508">
    <property type="entry name" value="Methyltransf_Superfamily"/>
</dbReference>
<dbReference type="AlphaFoldDB" id="A0A0E3SER7"/>
<dbReference type="Gene3D" id="3.40.50.150">
    <property type="entry name" value="Vaccinia Virus protein VP39"/>
    <property type="match status" value="1"/>
</dbReference>
<reference evidence="2 3" key="1">
    <citation type="submission" date="2014-07" db="EMBL/GenBank/DDBJ databases">
        <title>Methanogenic archaea and the global carbon cycle.</title>
        <authorList>
            <person name="Henriksen J.R."/>
            <person name="Luke J."/>
            <person name="Reinhart S."/>
            <person name="Benedict M.N."/>
            <person name="Youngblut N.D."/>
            <person name="Metcalf M.E."/>
            <person name="Whitaker R.J."/>
            <person name="Metcalf W.W."/>
        </authorList>
    </citation>
    <scope>NUCLEOTIDE SEQUENCE [LARGE SCALE GENOMIC DNA]</scope>
    <source>
        <strain evidence="2 3">HB-1</strain>
    </source>
</reference>
<feature type="domain" description="Methyltransferase type 11" evidence="1">
    <location>
        <begin position="59"/>
        <end position="151"/>
    </location>
</feature>
<dbReference type="InterPro" id="IPR029063">
    <property type="entry name" value="SAM-dependent_MTases_sf"/>
</dbReference>
<name>A0A0E3SER7_9EURY</name>
<dbReference type="SUPFAM" id="SSF53335">
    <property type="entry name" value="S-adenosyl-L-methionine-dependent methyltransferases"/>
    <property type="match status" value="1"/>
</dbReference>
<protein>
    <recommendedName>
        <fullName evidence="1">Methyltransferase type 11 domain-containing protein</fullName>
    </recommendedName>
</protein>
<dbReference type="HOGENOM" id="CLU_1324013_0_0_2"/>
<dbReference type="CDD" id="cd02440">
    <property type="entry name" value="AdoMet_MTases"/>
    <property type="match status" value="1"/>
</dbReference>
<dbReference type="Proteomes" id="UP000033101">
    <property type="component" value="Chromosome"/>
</dbReference>
<dbReference type="PANTHER" id="PTHR42912">
    <property type="entry name" value="METHYLTRANSFERASE"/>
    <property type="match status" value="1"/>
</dbReference>
<dbReference type="InterPro" id="IPR013216">
    <property type="entry name" value="Methyltransf_11"/>
</dbReference>